<dbReference type="AlphaFoldDB" id="A0AAP0QMN8"/>
<reference evidence="1 2" key="1">
    <citation type="submission" date="2024-05" db="EMBL/GenBank/DDBJ databases">
        <title>Haplotype-resolved chromosome-level genome assembly of Huyou (Citrus changshanensis).</title>
        <authorList>
            <person name="Miao C."/>
            <person name="Chen W."/>
            <person name="Wu Y."/>
            <person name="Wang L."/>
            <person name="Zhao S."/>
            <person name="Grierson D."/>
            <person name="Xu C."/>
            <person name="Chen K."/>
        </authorList>
    </citation>
    <scope>NUCLEOTIDE SEQUENCE [LARGE SCALE GENOMIC DNA]</scope>
    <source>
        <strain evidence="1">01-14</strain>
        <tissue evidence="1">Leaf</tissue>
    </source>
</reference>
<protein>
    <submittedName>
        <fullName evidence="1">Uncharacterized protein</fullName>
    </submittedName>
</protein>
<dbReference type="EMBL" id="JBCGBO010000004">
    <property type="protein sequence ID" value="KAK9209049.1"/>
    <property type="molecule type" value="Genomic_DNA"/>
</dbReference>
<accession>A0AAP0QMN8</accession>
<organism evidence="1 2">
    <name type="scientific">Citrus x changshan-huyou</name>
    <dbReference type="NCBI Taxonomy" id="2935761"/>
    <lineage>
        <taxon>Eukaryota</taxon>
        <taxon>Viridiplantae</taxon>
        <taxon>Streptophyta</taxon>
        <taxon>Embryophyta</taxon>
        <taxon>Tracheophyta</taxon>
        <taxon>Spermatophyta</taxon>
        <taxon>Magnoliopsida</taxon>
        <taxon>eudicotyledons</taxon>
        <taxon>Gunneridae</taxon>
        <taxon>Pentapetalae</taxon>
        <taxon>rosids</taxon>
        <taxon>malvids</taxon>
        <taxon>Sapindales</taxon>
        <taxon>Rutaceae</taxon>
        <taxon>Aurantioideae</taxon>
        <taxon>Citrus</taxon>
    </lineage>
</organism>
<comment type="caution">
    <text evidence="1">The sequence shown here is derived from an EMBL/GenBank/DDBJ whole genome shotgun (WGS) entry which is preliminary data.</text>
</comment>
<evidence type="ECO:0000313" key="1">
    <source>
        <dbReference type="EMBL" id="KAK9209049.1"/>
    </source>
</evidence>
<evidence type="ECO:0000313" key="2">
    <source>
        <dbReference type="Proteomes" id="UP001428341"/>
    </source>
</evidence>
<gene>
    <name evidence="1" type="ORF">WN944_001412</name>
</gene>
<name>A0AAP0QMN8_9ROSI</name>
<sequence length="308" mass="34916">MTKLDKSKSIETSTDIHRSDEFITKRYFMGSPTRFVVPLPCKFNTHMVISANKPPHKPWVNSLLSSQQEAPKASKQLYLATTRLKAQLACSKDDLLQIVGLVVVRAKSVANNTSKIYGISSMPRNLLINWRVSGKQKKTILEGIDSLHRPITMPVSNNEIRRPTFNTVTVPNQNYSPMTVKRLKATELKERKGHWPDEENDAAVDESPIFMDSFFVTGVDPKAIMSQNEEAIEIGLGRLSFLSTWIAPNPDFSFDSQKKVFEPAALHRSKSTCFDWLTSWICQGRQLSLEHYQKSLFTLFMDLGPLKP</sequence>
<dbReference type="Proteomes" id="UP001428341">
    <property type="component" value="Unassembled WGS sequence"/>
</dbReference>
<proteinExistence type="predicted"/>
<keyword evidence="2" id="KW-1185">Reference proteome</keyword>